<accession>A0AAE0KRM3</accession>
<evidence type="ECO:0000313" key="10">
    <source>
        <dbReference type="Proteomes" id="UP001190700"/>
    </source>
</evidence>
<evidence type="ECO:0000256" key="7">
    <source>
        <dbReference type="ARBA" id="ARBA00023269"/>
    </source>
</evidence>
<evidence type="ECO:0000259" key="8">
    <source>
        <dbReference type="Pfam" id="PF00125"/>
    </source>
</evidence>
<evidence type="ECO:0000256" key="4">
    <source>
        <dbReference type="ARBA" id="ARBA00022454"/>
    </source>
</evidence>
<dbReference type="SUPFAM" id="SSF47113">
    <property type="entry name" value="Histone-fold"/>
    <property type="match status" value="1"/>
</dbReference>
<name>A0AAE0KRM3_9CHLO</name>
<dbReference type="SMART" id="SM00428">
    <property type="entry name" value="H3"/>
    <property type="match status" value="1"/>
</dbReference>
<evidence type="ECO:0000256" key="1">
    <source>
        <dbReference type="ARBA" id="ARBA00004123"/>
    </source>
</evidence>
<proteinExistence type="inferred from homology"/>
<dbReference type="PANTHER" id="PTHR11426">
    <property type="entry name" value="HISTONE H3"/>
    <property type="match status" value="1"/>
</dbReference>
<keyword evidence="6" id="KW-0539">Nucleus</keyword>
<comment type="subcellular location">
    <subcellularLocation>
        <location evidence="2">Chromosome</location>
    </subcellularLocation>
    <subcellularLocation>
        <location evidence="1">Nucleus</location>
    </subcellularLocation>
</comment>
<dbReference type="GO" id="GO:0005634">
    <property type="term" value="C:nucleus"/>
    <property type="evidence" value="ECO:0007669"/>
    <property type="project" value="UniProtKB-SubCell"/>
</dbReference>
<protein>
    <recommendedName>
        <fullName evidence="8">Core Histone H2A/H2B/H3 domain-containing protein</fullName>
    </recommendedName>
</protein>
<gene>
    <name evidence="9" type="ORF">CYMTET_32748</name>
</gene>
<dbReference type="GO" id="GO:0030527">
    <property type="term" value="F:structural constituent of chromatin"/>
    <property type="evidence" value="ECO:0007669"/>
    <property type="project" value="InterPro"/>
</dbReference>
<keyword evidence="4" id="KW-0158">Chromosome</keyword>
<dbReference type="GO" id="GO:0000786">
    <property type="term" value="C:nucleosome"/>
    <property type="evidence" value="ECO:0007669"/>
    <property type="project" value="UniProtKB-KW"/>
</dbReference>
<evidence type="ECO:0000313" key="9">
    <source>
        <dbReference type="EMBL" id="KAK3258198.1"/>
    </source>
</evidence>
<dbReference type="Proteomes" id="UP001190700">
    <property type="component" value="Unassembled WGS sequence"/>
</dbReference>
<keyword evidence="7" id="KW-0544">Nucleosome core</keyword>
<dbReference type="GO" id="GO:0003677">
    <property type="term" value="F:DNA binding"/>
    <property type="evidence" value="ECO:0007669"/>
    <property type="project" value="UniProtKB-KW"/>
</dbReference>
<dbReference type="PRINTS" id="PR00622">
    <property type="entry name" value="HISTONEH3"/>
</dbReference>
<dbReference type="Pfam" id="PF00125">
    <property type="entry name" value="Histone"/>
    <property type="match status" value="1"/>
</dbReference>
<dbReference type="AlphaFoldDB" id="A0AAE0KRM3"/>
<keyword evidence="10" id="KW-1185">Reference proteome</keyword>
<organism evidence="9 10">
    <name type="scientific">Cymbomonas tetramitiformis</name>
    <dbReference type="NCBI Taxonomy" id="36881"/>
    <lineage>
        <taxon>Eukaryota</taxon>
        <taxon>Viridiplantae</taxon>
        <taxon>Chlorophyta</taxon>
        <taxon>Pyramimonadophyceae</taxon>
        <taxon>Pyramimonadales</taxon>
        <taxon>Pyramimonadaceae</taxon>
        <taxon>Cymbomonas</taxon>
    </lineage>
</organism>
<dbReference type="EMBL" id="LGRX02019735">
    <property type="protein sequence ID" value="KAK3258198.1"/>
    <property type="molecule type" value="Genomic_DNA"/>
</dbReference>
<dbReference type="CDD" id="cd22911">
    <property type="entry name" value="HFD_H3"/>
    <property type="match status" value="1"/>
</dbReference>
<dbReference type="PROSITE" id="PS00959">
    <property type="entry name" value="HISTONE_H3_2"/>
    <property type="match status" value="1"/>
</dbReference>
<evidence type="ECO:0000256" key="3">
    <source>
        <dbReference type="ARBA" id="ARBA00010343"/>
    </source>
</evidence>
<dbReference type="InterPro" id="IPR007125">
    <property type="entry name" value="H2A/H2B/H3"/>
</dbReference>
<dbReference type="InterPro" id="IPR000164">
    <property type="entry name" value="Histone_H3/CENP-A"/>
</dbReference>
<comment type="caution">
    <text evidence="9">The sequence shown here is derived from an EMBL/GenBank/DDBJ whole genome shotgun (WGS) entry which is preliminary data.</text>
</comment>
<dbReference type="FunFam" id="1.10.20.10:FF:000085">
    <property type="entry name" value="Histone H3.2"/>
    <property type="match status" value="1"/>
</dbReference>
<dbReference type="InterPro" id="IPR009072">
    <property type="entry name" value="Histone-fold"/>
</dbReference>
<evidence type="ECO:0000256" key="6">
    <source>
        <dbReference type="ARBA" id="ARBA00023242"/>
    </source>
</evidence>
<dbReference type="GO" id="GO:0046982">
    <property type="term" value="F:protein heterodimerization activity"/>
    <property type="evidence" value="ECO:0007669"/>
    <property type="project" value="InterPro"/>
</dbReference>
<comment type="similarity">
    <text evidence="3">Belongs to the histone H3 family.</text>
</comment>
<evidence type="ECO:0000256" key="2">
    <source>
        <dbReference type="ARBA" id="ARBA00004286"/>
    </source>
</evidence>
<reference evidence="9 10" key="1">
    <citation type="journal article" date="2015" name="Genome Biol. Evol.">
        <title>Comparative Genomics of a Bacterivorous Green Alga Reveals Evolutionary Causalities and Consequences of Phago-Mixotrophic Mode of Nutrition.</title>
        <authorList>
            <person name="Burns J.A."/>
            <person name="Paasch A."/>
            <person name="Narechania A."/>
            <person name="Kim E."/>
        </authorList>
    </citation>
    <scope>NUCLEOTIDE SEQUENCE [LARGE SCALE GENOMIC DNA]</scope>
    <source>
        <strain evidence="9 10">PLY_AMNH</strain>
    </source>
</reference>
<evidence type="ECO:0000256" key="5">
    <source>
        <dbReference type="ARBA" id="ARBA00023125"/>
    </source>
</evidence>
<dbReference type="Gene3D" id="1.10.20.10">
    <property type="entry name" value="Histone, subunit A"/>
    <property type="match status" value="1"/>
</dbReference>
<sequence>MHNFTSPASTTLSLSCSLTELLTILTMARTKQTARKSAGGKKTLVGITLKKTARITLNKTAKAQDTSQKNAVRVKRRHRPGVVALREIRHYQKTTDLVLRKLPFQRLVREIVATAPGVMREVRFQHSALDALQECTEQYMVGLLEESNYCAFHGKRVTVMPKDIQLARRLRGRDRANW</sequence>
<keyword evidence="5" id="KW-0238">DNA-binding</keyword>
<feature type="domain" description="Core Histone H2A/H2B/H3" evidence="8">
    <location>
        <begin position="80"/>
        <end position="170"/>
    </location>
</feature>